<comment type="caution">
    <text evidence="2">The sequence shown here is derived from an EMBL/GenBank/DDBJ whole genome shotgun (WGS) entry which is preliminary data.</text>
</comment>
<gene>
    <name evidence="2" type="ORF">ENE74_17040</name>
</gene>
<organism evidence="2 3">
    <name type="scientific">Sphingobium algorifonticola</name>
    <dbReference type="NCBI Taxonomy" id="2008318"/>
    <lineage>
        <taxon>Bacteria</taxon>
        <taxon>Pseudomonadati</taxon>
        <taxon>Pseudomonadota</taxon>
        <taxon>Alphaproteobacteria</taxon>
        <taxon>Sphingomonadales</taxon>
        <taxon>Sphingomonadaceae</taxon>
        <taxon>Sphingobium</taxon>
    </lineage>
</organism>
<keyword evidence="1" id="KW-0812">Transmembrane</keyword>
<evidence type="ECO:0000313" key="3">
    <source>
        <dbReference type="Proteomes" id="UP000282977"/>
    </source>
</evidence>
<dbReference type="RefSeq" id="WP_164847536.1">
    <property type="nucleotide sequence ID" value="NZ_RZUL01000013.1"/>
</dbReference>
<feature type="transmembrane region" description="Helical" evidence="1">
    <location>
        <begin position="20"/>
        <end position="38"/>
    </location>
</feature>
<keyword evidence="1" id="KW-0472">Membrane</keyword>
<dbReference type="AlphaFoldDB" id="A0A437J3D2"/>
<evidence type="ECO:0000313" key="2">
    <source>
        <dbReference type="EMBL" id="RVT38894.1"/>
    </source>
</evidence>
<dbReference type="Proteomes" id="UP000282977">
    <property type="component" value="Unassembled WGS sequence"/>
</dbReference>
<name>A0A437J3D2_9SPHN</name>
<reference evidence="2 3" key="1">
    <citation type="submission" date="2019-01" db="EMBL/GenBank/DDBJ databases">
        <authorList>
            <person name="Chen W.-M."/>
        </authorList>
    </citation>
    <scope>NUCLEOTIDE SEQUENCE [LARGE SCALE GENOMIC DNA]</scope>
    <source>
        <strain evidence="2 3">TLA-22</strain>
    </source>
</reference>
<accession>A0A437J3D2</accession>
<sequence>MAASQANLALSGKSFDEVEYAVAVAVIAGFAMIVRLATRVSAFNGVANMTIRFLLRSAFVLYSHNALLCPPTEQMAQSYFTGIICVNRDTPMGDQSRKLMHVNHRLTGYREASKVGGEWLLCILPLL</sequence>
<evidence type="ECO:0000256" key="1">
    <source>
        <dbReference type="SAM" id="Phobius"/>
    </source>
</evidence>
<keyword evidence="3" id="KW-1185">Reference proteome</keyword>
<dbReference type="EMBL" id="RZUL01000013">
    <property type="protein sequence ID" value="RVT38894.1"/>
    <property type="molecule type" value="Genomic_DNA"/>
</dbReference>
<proteinExistence type="predicted"/>
<protein>
    <submittedName>
        <fullName evidence="2">Uncharacterized protein</fullName>
    </submittedName>
</protein>
<keyword evidence="1" id="KW-1133">Transmembrane helix</keyword>